<gene>
    <name evidence="2" type="ORF">Vbra_10887</name>
</gene>
<name>A0A0G4E975_VITBC</name>
<dbReference type="InParanoid" id="A0A0G4E975"/>
<sequence length="82" mass="9071">MLGHYSSQRSPSPIKKAPTSYSSAAPTPFFPKDANTLPVTTTFQFKYWPDADPLRSVQNPTRSTGNEHGAVREQADNEDSDE</sequence>
<evidence type="ECO:0000313" key="2">
    <source>
        <dbReference type="EMBL" id="CEL91895.1"/>
    </source>
</evidence>
<feature type="compositionally biased region" description="Polar residues" evidence="1">
    <location>
        <begin position="1"/>
        <end position="11"/>
    </location>
</feature>
<protein>
    <submittedName>
        <fullName evidence="2">Uncharacterized protein</fullName>
    </submittedName>
</protein>
<dbReference type="VEuPathDB" id="CryptoDB:Vbra_10887"/>
<evidence type="ECO:0000256" key="1">
    <source>
        <dbReference type="SAM" id="MobiDB-lite"/>
    </source>
</evidence>
<keyword evidence="3" id="KW-1185">Reference proteome</keyword>
<dbReference type="Proteomes" id="UP000041254">
    <property type="component" value="Unassembled WGS sequence"/>
</dbReference>
<dbReference type="AlphaFoldDB" id="A0A0G4E975"/>
<evidence type="ECO:0000313" key="3">
    <source>
        <dbReference type="Proteomes" id="UP000041254"/>
    </source>
</evidence>
<proteinExistence type="predicted"/>
<accession>A0A0G4E975</accession>
<feature type="region of interest" description="Disordered" evidence="1">
    <location>
        <begin position="48"/>
        <end position="82"/>
    </location>
</feature>
<feature type="region of interest" description="Disordered" evidence="1">
    <location>
        <begin position="1"/>
        <end position="35"/>
    </location>
</feature>
<reference evidence="2 3" key="1">
    <citation type="submission" date="2014-11" db="EMBL/GenBank/DDBJ databases">
        <authorList>
            <person name="Zhu J."/>
            <person name="Qi W."/>
            <person name="Song R."/>
        </authorList>
    </citation>
    <scope>NUCLEOTIDE SEQUENCE [LARGE SCALE GENOMIC DNA]</scope>
</reference>
<feature type="compositionally biased region" description="Polar residues" evidence="1">
    <location>
        <begin position="56"/>
        <end position="66"/>
    </location>
</feature>
<organism evidence="2 3">
    <name type="scientific">Vitrella brassicaformis (strain CCMP3155)</name>
    <dbReference type="NCBI Taxonomy" id="1169540"/>
    <lineage>
        <taxon>Eukaryota</taxon>
        <taxon>Sar</taxon>
        <taxon>Alveolata</taxon>
        <taxon>Colpodellida</taxon>
        <taxon>Vitrellaceae</taxon>
        <taxon>Vitrella</taxon>
    </lineage>
</organism>
<dbReference type="EMBL" id="CDMY01000028">
    <property type="protein sequence ID" value="CEL91895.1"/>
    <property type="molecule type" value="Genomic_DNA"/>
</dbReference>